<feature type="binding site" evidence="8">
    <location>
        <begin position="135"/>
        <end position="138"/>
    </location>
    <ligand>
        <name>GTP</name>
        <dbReference type="ChEBI" id="CHEBI:37565"/>
    </ligand>
</feature>
<dbReference type="Pfam" id="PF03764">
    <property type="entry name" value="EFG_IV"/>
    <property type="match status" value="1"/>
</dbReference>
<dbReference type="OrthoDB" id="9801591at2"/>
<dbReference type="GO" id="GO:0005525">
    <property type="term" value="F:GTP binding"/>
    <property type="evidence" value="ECO:0007669"/>
    <property type="project" value="UniProtKB-UniRule"/>
</dbReference>
<dbReference type="Pfam" id="PF00679">
    <property type="entry name" value="EFG_C"/>
    <property type="match status" value="1"/>
</dbReference>
<feature type="binding site" evidence="8">
    <location>
        <begin position="81"/>
        <end position="85"/>
    </location>
    <ligand>
        <name>GTP</name>
        <dbReference type="ChEBI" id="CHEBI:37565"/>
    </ligand>
</feature>
<dbReference type="RefSeq" id="WP_145026053.1">
    <property type="nucleotide sequence ID" value="NZ_VLLN01000045.1"/>
</dbReference>
<dbReference type="PANTHER" id="PTHR43261:SF1">
    <property type="entry name" value="RIBOSOME-RELEASING FACTOR 2, MITOCHONDRIAL"/>
    <property type="match status" value="1"/>
</dbReference>
<dbReference type="InterPro" id="IPR005517">
    <property type="entry name" value="Transl_elong_EFG/EF2_IV"/>
</dbReference>
<comment type="similarity">
    <text evidence="1 8">Belongs to the TRAFAC class translation factor GTPase superfamily. Classic translation factor GTPase family. EF-G/EF-2 subfamily.</text>
</comment>
<evidence type="ECO:0000259" key="9">
    <source>
        <dbReference type="PROSITE" id="PS51722"/>
    </source>
</evidence>
<dbReference type="InterPro" id="IPR035649">
    <property type="entry name" value="EFG_V"/>
</dbReference>
<keyword evidence="11" id="KW-1185">Reference proteome</keyword>
<dbReference type="Gene3D" id="2.40.30.10">
    <property type="entry name" value="Translation factors"/>
    <property type="match status" value="1"/>
</dbReference>
<dbReference type="InterPro" id="IPR031157">
    <property type="entry name" value="G_TR_CS"/>
</dbReference>
<dbReference type="GO" id="GO:0005737">
    <property type="term" value="C:cytoplasm"/>
    <property type="evidence" value="ECO:0007669"/>
    <property type="project" value="UniProtKB-SubCell"/>
</dbReference>
<dbReference type="InterPro" id="IPR047872">
    <property type="entry name" value="EFG_IV"/>
</dbReference>
<dbReference type="CDD" id="cd03713">
    <property type="entry name" value="EFG_mtEFG_C"/>
    <property type="match status" value="1"/>
</dbReference>
<proteinExistence type="inferred from homology"/>
<dbReference type="InterPro" id="IPR009022">
    <property type="entry name" value="EFG_III"/>
</dbReference>
<dbReference type="CDD" id="cd01434">
    <property type="entry name" value="EFG_mtEFG1_IV"/>
    <property type="match status" value="1"/>
</dbReference>
<feature type="binding site" evidence="8">
    <location>
        <begin position="17"/>
        <end position="24"/>
    </location>
    <ligand>
        <name>GTP</name>
        <dbReference type="ChEBI" id="CHEBI:37565"/>
    </ligand>
</feature>
<dbReference type="Pfam" id="PF00009">
    <property type="entry name" value="GTP_EFTU"/>
    <property type="match status" value="1"/>
</dbReference>
<keyword evidence="3 8" id="KW-0547">Nucleotide-binding</keyword>
<dbReference type="CDD" id="cd04088">
    <property type="entry name" value="EFG_mtEFG_II"/>
    <property type="match status" value="1"/>
</dbReference>
<dbReference type="NCBIfam" id="NF009381">
    <property type="entry name" value="PRK12740.1-5"/>
    <property type="match status" value="1"/>
</dbReference>
<dbReference type="AlphaFoldDB" id="A0A562V5P5"/>
<protein>
    <recommendedName>
        <fullName evidence="2 8">Elongation factor G</fullName>
        <shortName evidence="8">EF-G</shortName>
    </recommendedName>
</protein>
<dbReference type="SUPFAM" id="SSF54211">
    <property type="entry name" value="Ribosomal protein S5 domain 2-like"/>
    <property type="match status" value="1"/>
</dbReference>
<comment type="caution">
    <text evidence="10">The sequence shown here is derived from an EMBL/GenBank/DDBJ whole genome shotgun (WGS) entry which is preliminary data.</text>
</comment>
<dbReference type="NCBIfam" id="TIGR00231">
    <property type="entry name" value="small_GTP"/>
    <property type="match status" value="1"/>
</dbReference>
<dbReference type="FunFam" id="3.30.70.870:FF:000001">
    <property type="entry name" value="Elongation factor G"/>
    <property type="match status" value="1"/>
</dbReference>
<dbReference type="GO" id="GO:0003746">
    <property type="term" value="F:translation elongation factor activity"/>
    <property type="evidence" value="ECO:0007669"/>
    <property type="project" value="UniProtKB-UniRule"/>
</dbReference>
<dbReference type="InterPro" id="IPR004540">
    <property type="entry name" value="Transl_elong_EFG/EF2"/>
</dbReference>
<evidence type="ECO:0000256" key="4">
    <source>
        <dbReference type="ARBA" id="ARBA00022768"/>
    </source>
</evidence>
<dbReference type="FunFam" id="3.30.230.10:FF:000003">
    <property type="entry name" value="Elongation factor G"/>
    <property type="match status" value="1"/>
</dbReference>
<keyword evidence="4 8" id="KW-0251">Elongation factor</keyword>
<comment type="subcellular location">
    <subcellularLocation>
        <location evidence="8">Cytoplasm</location>
    </subcellularLocation>
</comment>
<evidence type="ECO:0000256" key="5">
    <source>
        <dbReference type="ARBA" id="ARBA00022917"/>
    </source>
</evidence>
<dbReference type="Gene3D" id="3.40.50.300">
    <property type="entry name" value="P-loop containing nucleotide triphosphate hydrolases"/>
    <property type="match status" value="1"/>
</dbReference>
<dbReference type="SMART" id="SM00889">
    <property type="entry name" value="EFG_IV"/>
    <property type="match status" value="1"/>
</dbReference>
<evidence type="ECO:0000256" key="2">
    <source>
        <dbReference type="ARBA" id="ARBA00017872"/>
    </source>
</evidence>
<dbReference type="GO" id="GO:0032790">
    <property type="term" value="P:ribosome disassembly"/>
    <property type="evidence" value="ECO:0007669"/>
    <property type="project" value="TreeGrafter"/>
</dbReference>
<sequence length="691" mass="76577">MARQVSLEKTRNIGIMAHIDAGKTTTTERILYYTGVSHKIGEVHEGTATMDWMEQEQERGITITSAATTCDWNNHRINIIDTPGHVDFTIEVERSLRVLDGAVAVFCSVGGVEPQSETVWRQADKYRVPRIAFVNKMDRVGADFFRGVQMIKDRLKANAVPIQLPVGAEDTYKGVIDLVEMKEIIWHDENLGAQFDVQEIAPERLELAQEYREKMIEEISSHDDVLMEKYLGGEELTNEEIKAAIRKATIDIKIFPVFCGSAFKNKGVQHLLDAVVDYLPAPIDIPAIKGVDEKGNEIERKPSDSEPFSALAFKIMTDPFVGQLCFIRVYSGVMNAGSYVYNATKEKKERVGRLLKMHANKREEIKEVYAGDIAAAVGLKYTTTGDTLCPEDNAVILESIEFPEPVIAIAIEPKTKADQEKLGTSLAKLASEDPSFRVRTDEETGQTIISGMGELHLEIIVDRMMREFKVEANVGKPQVAYRETVTKKVKVEGKFVRQSGGRGQYGHVWLEVEPQEPGKGYEFVDAIKGGVVPREYIPAVDKGIQEAMDTGVLAGFPVVDFKVTLVDGSYHEVDSSEMAFKIAGSMGFKEGCHKAGPVLLEPIMSVEVVVPEENMGDVIGDLNSRRGRIMGMENRAGAQVVSAMVPLAQMFGYATDLRSATQGRATYTMTFHHYEQVPKSVAEEIVAKVKG</sequence>
<dbReference type="SUPFAM" id="SSF54980">
    <property type="entry name" value="EF-G C-terminal domain-like"/>
    <property type="match status" value="2"/>
</dbReference>
<dbReference type="PANTHER" id="PTHR43261">
    <property type="entry name" value="TRANSLATION ELONGATION FACTOR G-RELATED"/>
    <property type="match status" value="1"/>
</dbReference>
<gene>
    <name evidence="8" type="primary">fusA</name>
    <name evidence="10" type="ORF">JN12_03948</name>
</gene>
<keyword evidence="6 8" id="KW-0342">GTP-binding</keyword>
<dbReference type="SUPFAM" id="SSF50447">
    <property type="entry name" value="Translation proteins"/>
    <property type="match status" value="1"/>
</dbReference>
<dbReference type="InterPro" id="IPR041095">
    <property type="entry name" value="EFG_II"/>
</dbReference>
<dbReference type="InterPro" id="IPR005225">
    <property type="entry name" value="Small_GTP-bd"/>
</dbReference>
<name>A0A562V5P5_9BACT</name>
<feature type="domain" description="Tr-type G" evidence="9">
    <location>
        <begin position="8"/>
        <end position="283"/>
    </location>
</feature>
<dbReference type="EMBL" id="VLLN01000045">
    <property type="protein sequence ID" value="TWJ13195.1"/>
    <property type="molecule type" value="Genomic_DNA"/>
</dbReference>
<dbReference type="CDD" id="cd16262">
    <property type="entry name" value="EFG_III"/>
    <property type="match status" value="1"/>
</dbReference>
<dbReference type="NCBIfam" id="NF009379">
    <property type="entry name" value="PRK12740.1-3"/>
    <property type="match status" value="1"/>
</dbReference>
<dbReference type="InterPro" id="IPR000795">
    <property type="entry name" value="T_Tr_GTP-bd_dom"/>
</dbReference>
<dbReference type="InterPro" id="IPR027417">
    <property type="entry name" value="P-loop_NTPase"/>
</dbReference>
<dbReference type="InterPro" id="IPR035647">
    <property type="entry name" value="EFG_III/V"/>
</dbReference>
<dbReference type="NCBIfam" id="TIGR00484">
    <property type="entry name" value="EF-G"/>
    <property type="match status" value="1"/>
</dbReference>
<keyword evidence="8" id="KW-0963">Cytoplasm</keyword>
<comment type="function">
    <text evidence="7 8">Catalyzes the GTP-dependent ribosomal translocation step during translation elongation. During this step, the ribosome changes from the pre-translocational (PRE) to the post-translocational (POST) state as the newly formed A-site-bound peptidyl-tRNA and P-site-bound deacylated tRNA move to the P and E sites, respectively. Catalyzes the coordinated movement of the two tRNA molecules, the mRNA and conformational changes in the ribosome.</text>
</comment>
<evidence type="ECO:0000256" key="3">
    <source>
        <dbReference type="ARBA" id="ARBA00022741"/>
    </source>
</evidence>
<dbReference type="InterPro" id="IPR009000">
    <property type="entry name" value="Transl_B-barrel_sf"/>
</dbReference>
<dbReference type="Proteomes" id="UP000319449">
    <property type="component" value="Unassembled WGS sequence"/>
</dbReference>
<reference evidence="10 11" key="1">
    <citation type="submission" date="2019-07" db="EMBL/GenBank/DDBJ databases">
        <title>Genomic Encyclopedia of Archaeal and Bacterial Type Strains, Phase II (KMG-II): from individual species to whole genera.</title>
        <authorList>
            <person name="Goeker M."/>
        </authorList>
    </citation>
    <scope>NUCLEOTIDE SEQUENCE [LARGE SCALE GENOMIC DNA]</scope>
    <source>
        <strain evidence="10 11">ATCC BAA-1139</strain>
    </source>
</reference>
<dbReference type="InterPro" id="IPR004161">
    <property type="entry name" value="EFTu-like_2"/>
</dbReference>
<dbReference type="Gene3D" id="3.30.70.240">
    <property type="match status" value="1"/>
</dbReference>
<dbReference type="Gene3D" id="3.30.70.870">
    <property type="entry name" value="Elongation Factor G (Translational Gtpase), domain 3"/>
    <property type="match status" value="1"/>
</dbReference>
<dbReference type="PROSITE" id="PS00301">
    <property type="entry name" value="G_TR_1"/>
    <property type="match status" value="1"/>
</dbReference>
<dbReference type="PROSITE" id="PS51722">
    <property type="entry name" value="G_TR_2"/>
    <property type="match status" value="1"/>
</dbReference>
<evidence type="ECO:0000313" key="10">
    <source>
        <dbReference type="EMBL" id="TWJ13195.1"/>
    </source>
</evidence>
<dbReference type="PRINTS" id="PR00315">
    <property type="entry name" value="ELONGATNFCT"/>
</dbReference>
<evidence type="ECO:0000256" key="8">
    <source>
        <dbReference type="HAMAP-Rule" id="MF_00054"/>
    </source>
</evidence>
<evidence type="ECO:0000313" key="11">
    <source>
        <dbReference type="Proteomes" id="UP000319449"/>
    </source>
</evidence>
<dbReference type="Gene3D" id="3.30.230.10">
    <property type="match status" value="1"/>
</dbReference>
<dbReference type="InterPro" id="IPR000640">
    <property type="entry name" value="EFG_V-like"/>
</dbReference>
<dbReference type="NCBIfam" id="NF009891">
    <property type="entry name" value="PRK13351.1-1"/>
    <property type="match status" value="1"/>
</dbReference>
<dbReference type="SUPFAM" id="SSF52540">
    <property type="entry name" value="P-loop containing nucleoside triphosphate hydrolases"/>
    <property type="match status" value="1"/>
</dbReference>
<dbReference type="Pfam" id="PF14492">
    <property type="entry name" value="EFG_III"/>
    <property type="match status" value="1"/>
</dbReference>
<dbReference type="FunFam" id="2.40.30.10:FF:000006">
    <property type="entry name" value="Elongation factor G"/>
    <property type="match status" value="1"/>
</dbReference>
<organism evidence="10 11">
    <name type="scientific">Geobacter argillaceus</name>
    <dbReference type="NCBI Taxonomy" id="345631"/>
    <lineage>
        <taxon>Bacteria</taxon>
        <taxon>Pseudomonadati</taxon>
        <taxon>Thermodesulfobacteriota</taxon>
        <taxon>Desulfuromonadia</taxon>
        <taxon>Geobacterales</taxon>
        <taxon>Geobacteraceae</taxon>
        <taxon>Geobacter</taxon>
    </lineage>
</organism>
<dbReference type="InterPro" id="IPR014721">
    <property type="entry name" value="Ribsml_uS5_D2-typ_fold_subgr"/>
</dbReference>
<accession>A0A562V5P5</accession>
<dbReference type="SMART" id="SM00838">
    <property type="entry name" value="EFG_C"/>
    <property type="match status" value="1"/>
</dbReference>
<dbReference type="InterPro" id="IPR020568">
    <property type="entry name" value="Ribosomal_Su5_D2-typ_SF"/>
</dbReference>
<dbReference type="CDD" id="cd01886">
    <property type="entry name" value="EF-G"/>
    <property type="match status" value="1"/>
</dbReference>
<dbReference type="FunFam" id="3.40.50.300:FF:000029">
    <property type="entry name" value="Elongation factor G"/>
    <property type="match status" value="1"/>
</dbReference>
<dbReference type="GO" id="GO:0003924">
    <property type="term" value="F:GTPase activity"/>
    <property type="evidence" value="ECO:0007669"/>
    <property type="project" value="InterPro"/>
</dbReference>
<dbReference type="Pfam" id="PF03144">
    <property type="entry name" value="GTP_EFTU_D2"/>
    <property type="match status" value="1"/>
</dbReference>
<keyword evidence="5 8" id="KW-0648">Protein biosynthesis</keyword>
<evidence type="ECO:0000256" key="6">
    <source>
        <dbReference type="ARBA" id="ARBA00023134"/>
    </source>
</evidence>
<dbReference type="FunFam" id="3.30.70.240:FF:000001">
    <property type="entry name" value="Elongation factor G"/>
    <property type="match status" value="1"/>
</dbReference>
<evidence type="ECO:0000256" key="1">
    <source>
        <dbReference type="ARBA" id="ARBA00005870"/>
    </source>
</evidence>
<evidence type="ECO:0000256" key="7">
    <source>
        <dbReference type="ARBA" id="ARBA00024731"/>
    </source>
</evidence>
<dbReference type="HAMAP" id="MF_00054_B">
    <property type="entry name" value="EF_G_EF_2_B"/>
    <property type="match status" value="1"/>
</dbReference>